<sequence>MTTAVPESTFRILLLGKSENPKTTLSNFILGNQDYDLRKHPPINHCVAICGEWKGNPLTVVKTPDIFSLTEDKVRQEFRTCVPLCAPGPNVLLLVVESSDLTNNRRTLKSILRCFGQDAFKHSIVITTHEGMEANFSVRQLLKDCGGKHYNLLKNDHSLLMEQIEKIVHENQGTFLTFTEEIKPSLNLVLCGRTGAGKTSAAKAIVGQRDLHSASNSSQCVQHQGEVSGRQVSLVELPALCGKPQEEVMEQSLRCISLCDPEGVHAFLLVLPVGPLMDVDKKELETIKKTFGSPVNDFTMILFTVDSDPAVQDAVNYVRRNRDLQVLCQSWGGRSTVLNIKQEDQQEIVKMLDTVVGPNCYTTEIFAHAQIVKIIEQDKCINMQQAELQMLKKSNITCDEEKQSPECLRIVLLGKTGSGKSSSGNTILGRKEFRAEPSQMSVTKQCQKAESEVDGRPVVVVDTPGVLDTTLTHEEVNEEMVKCISLLAPGPHVFLVVLHIGRLTKEEKETLKLIKEGFGENAEKFTIILFTGGDSLEHEEQTIDEYIKECDASFKQLINDCGGRYHVFNNHDKQNKIQVSSLITKIDTMVKTNGGRCYTNEMLQEAETAIKKEVERILKDKEEEMQRKMEDFKRKQEEEMEVLKGRLEKQKAETEQERALKDKQLKDYISKEHDKRKKEQQKREQQDQERKIKEELQRQDWKKQIEDLEEKQKNKKVEFEQKETFDQKLKQKTECMKEKQAAQERQRKEWWDKRDRENKQEERAAINKLKELEQEKKKHENDRKEEDRIRREKEVESQKELEGNYVKCLMLLKKDFEEKARTKAEEFNKFKEKHTKELKEQLKDTVEQYDILMALSAHSEEQMKKKHQEEIRDLVKCLTKNRKNVQNVSELLKKQEKEKNNVEHLEPKENLQKTHEKQLSDLIAELLNGPDKPHCSIS</sequence>
<dbReference type="Pfam" id="PF04548">
    <property type="entry name" value="AIG1"/>
    <property type="match status" value="3"/>
</dbReference>
<comment type="similarity">
    <text evidence="1">Belongs to the TRAFAC class TrmE-Era-EngA-EngB-Septin-like GTPase superfamily. AIG1/Toc34/Toc159-like paraseptin GTPase family. IAN subfamily.</text>
</comment>
<evidence type="ECO:0000313" key="7">
    <source>
        <dbReference type="Proteomes" id="UP000694565"/>
    </source>
</evidence>
<dbReference type="Gene3D" id="3.40.50.300">
    <property type="entry name" value="P-loop containing nucleotide triphosphate hydrolases"/>
    <property type="match status" value="3"/>
</dbReference>
<organism evidence="6 7">
    <name type="scientific">Cyclopterus lumpus</name>
    <name type="common">Lumpsucker</name>
    <dbReference type="NCBI Taxonomy" id="8103"/>
    <lineage>
        <taxon>Eukaryota</taxon>
        <taxon>Metazoa</taxon>
        <taxon>Chordata</taxon>
        <taxon>Craniata</taxon>
        <taxon>Vertebrata</taxon>
        <taxon>Euteleostomi</taxon>
        <taxon>Actinopterygii</taxon>
        <taxon>Neopterygii</taxon>
        <taxon>Teleostei</taxon>
        <taxon>Neoteleostei</taxon>
        <taxon>Acanthomorphata</taxon>
        <taxon>Eupercaria</taxon>
        <taxon>Perciformes</taxon>
        <taxon>Cottioidei</taxon>
        <taxon>Cottales</taxon>
        <taxon>Cyclopteridae</taxon>
        <taxon>Cyclopterus</taxon>
    </lineage>
</organism>
<evidence type="ECO:0000313" key="6">
    <source>
        <dbReference type="Ensembl" id="ENSCLMP00005020874.1"/>
    </source>
</evidence>
<feature type="region of interest" description="Disordered" evidence="4">
    <location>
        <begin position="729"/>
        <end position="794"/>
    </location>
</feature>
<dbReference type="PANTHER" id="PTHR10903:SF188">
    <property type="entry name" value="GTPASE IMAP FAMILY MEMBER 2-LIKE-RELATED"/>
    <property type="match status" value="1"/>
</dbReference>
<protein>
    <recommendedName>
        <fullName evidence="5">AIG1-type G domain-containing protein</fullName>
    </recommendedName>
</protein>
<dbReference type="PANTHER" id="PTHR10903">
    <property type="entry name" value="GTPASE, IMAP FAMILY MEMBER-RELATED"/>
    <property type="match status" value="1"/>
</dbReference>
<dbReference type="CDD" id="cd01852">
    <property type="entry name" value="AIG1"/>
    <property type="match status" value="1"/>
</dbReference>
<reference evidence="6" key="1">
    <citation type="submission" date="2025-08" db="UniProtKB">
        <authorList>
            <consortium name="Ensembl"/>
        </authorList>
    </citation>
    <scope>IDENTIFICATION</scope>
</reference>
<dbReference type="InterPro" id="IPR045058">
    <property type="entry name" value="GIMA/IAN/Toc"/>
</dbReference>
<feature type="region of interest" description="Disordered" evidence="4">
    <location>
        <begin position="647"/>
        <end position="696"/>
    </location>
</feature>
<keyword evidence="3" id="KW-0342">GTP-binding</keyword>
<proteinExistence type="inferred from homology"/>
<dbReference type="Ensembl" id="ENSCLMT00005021932.1">
    <property type="protein sequence ID" value="ENSCLMP00005020874.1"/>
    <property type="gene ID" value="ENSCLMG00005010451.1"/>
</dbReference>
<keyword evidence="2" id="KW-0547">Nucleotide-binding</keyword>
<feature type="region of interest" description="Disordered" evidence="4">
    <location>
        <begin position="894"/>
        <end position="917"/>
    </location>
</feature>
<dbReference type="InterPro" id="IPR006703">
    <property type="entry name" value="G_AIG1"/>
</dbReference>
<evidence type="ECO:0000256" key="4">
    <source>
        <dbReference type="SAM" id="MobiDB-lite"/>
    </source>
</evidence>
<feature type="domain" description="AIG1-type G" evidence="5">
    <location>
        <begin position="183"/>
        <end position="370"/>
    </location>
</feature>
<dbReference type="AlphaFoldDB" id="A0A8C2Z5C7"/>
<feature type="compositionally biased region" description="Basic and acidic residues" evidence="4">
    <location>
        <begin position="647"/>
        <end position="673"/>
    </location>
</feature>
<keyword evidence="7" id="KW-1185">Reference proteome</keyword>
<feature type="compositionally biased region" description="Basic and acidic residues" evidence="4">
    <location>
        <begin position="681"/>
        <end position="696"/>
    </location>
</feature>
<dbReference type="GeneTree" id="ENSGT00940000164100"/>
<evidence type="ECO:0000256" key="1">
    <source>
        <dbReference type="ARBA" id="ARBA00008535"/>
    </source>
</evidence>
<reference evidence="6" key="2">
    <citation type="submission" date="2025-09" db="UniProtKB">
        <authorList>
            <consortium name="Ensembl"/>
        </authorList>
    </citation>
    <scope>IDENTIFICATION</scope>
</reference>
<feature type="domain" description="AIG1-type G" evidence="5">
    <location>
        <begin position="405"/>
        <end position="607"/>
    </location>
</feature>
<name>A0A8C2Z5C7_CYCLU</name>
<dbReference type="GO" id="GO:0005525">
    <property type="term" value="F:GTP binding"/>
    <property type="evidence" value="ECO:0007669"/>
    <property type="project" value="UniProtKB-KW"/>
</dbReference>
<accession>A0A8C2Z5C7</accession>
<evidence type="ECO:0000256" key="3">
    <source>
        <dbReference type="ARBA" id="ARBA00023134"/>
    </source>
</evidence>
<dbReference type="Proteomes" id="UP000694565">
    <property type="component" value="Unplaced"/>
</dbReference>
<dbReference type="PROSITE" id="PS51720">
    <property type="entry name" value="G_AIG1"/>
    <property type="match status" value="2"/>
</dbReference>
<dbReference type="SUPFAM" id="SSF52540">
    <property type="entry name" value="P-loop containing nucleoside triphosphate hydrolases"/>
    <property type="match status" value="3"/>
</dbReference>
<dbReference type="InterPro" id="IPR027417">
    <property type="entry name" value="P-loop_NTPase"/>
</dbReference>
<evidence type="ECO:0000259" key="5">
    <source>
        <dbReference type="PROSITE" id="PS51720"/>
    </source>
</evidence>
<evidence type="ECO:0000256" key="2">
    <source>
        <dbReference type="ARBA" id="ARBA00022741"/>
    </source>
</evidence>
<dbReference type="FunFam" id="3.40.50.300:FF:000366">
    <property type="entry name" value="GTPase, IMAP family member 2"/>
    <property type="match status" value="1"/>
</dbReference>